<evidence type="ECO:0000256" key="4">
    <source>
        <dbReference type="ARBA" id="ARBA00022679"/>
    </source>
</evidence>
<dbReference type="EMBL" id="PZHX01000004">
    <property type="protein sequence ID" value="PTK31715.1"/>
    <property type="molecule type" value="Genomic_DNA"/>
</dbReference>
<evidence type="ECO:0000256" key="9">
    <source>
        <dbReference type="ARBA" id="ARBA00038120"/>
    </source>
</evidence>
<dbReference type="Proteomes" id="UP000241540">
    <property type="component" value="Unassembled WGS sequence"/>
</dbReference>
<comment type="pathway">
    <text evidence="8">Carotenoid biosynthesis; staphyloxanthin biosynthesis; staphyloxanthin from farnesyl diphosphate: step 4/5.</text>
</comment>
<evidence type="ECO:0000256" key="10">
    <source>
        <dbReference type="ARBA" id="ARBA00040345"/>
    </source>
</evidence>
<dbReference type="Gene3D" id="3.90.550.10">
    <property type="entry name" value="Spore Coat Polysaccharide Biosynthesis Protein SpsA, Chain A"/>
    <property type="match status" value="1"/>
</dbReference>
<gene>
    <name evidence="13" type="ORF">BUZ51_02835</name>
</gene>
<reference evidence="13 14" key="1">
    <citation type="journal article" date="2016" name="Front. Microbiol.">
        <title>Comprehensive Phylogenetic Analysis of Bovine Non-aureus Staphylococci Species Based on Whole-Genome Sequencing.</title>
        <authorList>
            <person name="Naushad S."/>
            <person name="Barkema H.W."/>
            <person name="Luby C."/>
            <person name="Condas L.A."/>
            <person name="Nobrega D.B."/>
            <person name="Carson D.A."/>
            <person name="De Buck J."/>
        </authorList>
    </citation>
    <scope>NUCLEOTIDE SEQUENCE [LARGE SCALE GENOMIC DNA]</scope>
    <source>
        <strain evidence="13 14">SNUC 5336</strain>
    </source>
</reference>
<evidence type="ECO:0000256" key="5">
    <source>
        <dbReference type="ARBA" id="ARBA00022746"/>
    </source>
</evidence>
<feature type="transmembrane region" description="Helical" evidence="11">
    <location>
        <begin position="332"/>
        <end position="356"/>
    </location>
</feature>
<comment type="caution">
    <text evidence="13">The sequence shown here is derived from an EMBL/GenBank/DDBJ whole genome shotgun (WGS) entry which is preliminary data.</text>
</comment>
<comment type="function">
    <text evidence="7">Catalyzes the glycosylation of 4,4'-diaponeurosporenoate, i.e. the esterification of glucose at the C1'' position with the carboxyl group of 4,4'-diaponeurosporenic acid, to form glycosyl-4,4'-diaponeurosporenoate. This is a step in the biosynthesis of staphyloxanthin, an orange pigment present in most staphylococci strains.</text>
</comment>
<dbReference type="InterPro" id="IPR029044">
    <property type="entry name" value="Nucleotide-diphossugar_trans"/>
</dbReference>
<dbReference type="GO" id="GO:0005886">
    <property type="term" value="C:plasma membrane"/>
    <property type="evidence" value="ECO:0007669"/>
    <property type="project" value="UniProtKB-SubCell"/>
</dbReference>
<keyword evidence="4" id="KW-0808">Transferase</keyword>
<evidence type="ECO:0000313" key="13">
    <source>
        <dbReference type="EMBL" id="PTK31715.1"/>
    </source>
</evidence>
<dbReference type="AlphaFoldDB" id="A0A974KY51"/>
<keyword evidence="11" id="KW-0812">Transmembrane</keyword>
<name>A0A974KY51_STAHO</name>
<protein>
    <recommendedName>
        <fullName evidence="10">4,4'-diaponeurosporenoate glycosyltransferase</fullName>
    </recommendedName>
</protein>
<feature type="domain" description="Glycosyltransferase 2-like" evidence="12">
    <location>
        <begin position="45"/>
        <end position="156"/>
    </location>
</feature>
<comment type="similarity">
    <text evidence="9">Belongs to the glycosyltransferase 2 family. CrtQ subfamily.</text>
</comment>
<organism evidence="13 14">
    <name type="scientific">Staphylococcus hominis</name>
    <dbReference type="NCBI Taxonomy" id="1290"/>
    <lineage>
        <taxon>Bacteria</taxon>
        <taxon>Bacillati</taxon>
        <taxon>Bacillota</taxon>
        <taxon>Bacilli</taxon>
        <taxon>Bacillales</taxon>
        <taxon>Staphylococcaceae</taxon>
        <taxon>Staphylococcus</taxon>
    </lineage>
</organism>
<dbReference type="GO" id="GO:0016757">
    <property type="term" value="F:glycosyltransferase activity"/>
    <property type="evidence" value="ECO:0007669"/>
    <property type="project" value="UniProtKB-KW"/>
</dbReference>
<proteinExistence type="inferred from homology"/>
<evidence type="ECO:0000259" key="12">
    <source>
        <dbReference type="Pfam" id="PF00535"/>
    </source>
</evidence>
<accession>A0A974KY51</accession>
<evidence type="ECO:0000256" key="11">
    <source>
        <dbReference type="SAM" id="Phobius"/>
    </source>
</evidence>
<keyword evidence="6 11" id="KW-0472">Membrane</keyword>
<keyword evidence="3" id="KW-0328">Glycosyltransferase</keyword>
<comment type="subcellular location">
    <subcellularLocation>
        <location evidence="1">Cell membrane</location>
    </subcellularLocation>
</comment>
<dbReference type="CDD" id="cd00761">
    <property type="entry name" value="Glyco_tranf_GTA_type"/>
    <property type="match status" value="1"/>
</dbReference>
<dbReference type="GO" id="GO:0016117">
    <property type="term" value="P:carotenoid biosynthetic process"/>
    <property type="evidence" value="ECO:0007669"/>
    <property type="project" value="UniProtKB-KW"/>
</dbReference>
<evidence type="ECO:0000256" key="8">
    <source>
        <dbReference type="ARBA" id="ARBA00037904"/>
    </source>
</evidence>
<keyword evidence="11" id="KW-1133">Transmembrane helix</keyword>
<evidence type="ECO:0000313" key="14">
    <source>
        <dbReference type="Proteomes" id="UP000241540"/>
    </source>
</evidence>
<keyword evidence="5" id="KW-0125">Carotenoid biosynthesis</keyword>
<evidence type="ECO:0000256" key="2">
    <source>
        <dbReference type="ARBA" id="ARBA00022475"/>
    </source>
</evidence>
<dbReference type="SUPFAM" id="SSF53448">
    <property type="entry name" value="Nucleotide-diphospho-sugar transferases"/>
    <property type="match status" value="1"/>
</dbReference>
<feature type="transmembrane region" description="Helical" evidence="11">
    <location>
        <begin position="279"/>
        <end position="303"/>
    </location>
</feature>
<evidence type="ECO:0000256" key="3">
    <source>
        <dbReference type="ARBA" id="ARBA00022676"/>
    </source>
</evidence>
<dbReference type="PANTHER" id="PTHR43646">
    <property type="entry name" value="GLYCOSYLTRANSFERASE"/>
    <property type="match status" value="1"/>
</dbReference>
<evidence type="ECO:0000256" key="1">
    <source>
        <dbReference type="ARBA" id="ARBA00004236"/>
    </source>
</evidence>
<dbReference type="InterPro" id="IPR001173">
    <property type="entry name" value="Glyco_trans_2-like"/>
</dbReference>
<dbReference type="PANTHER" id="PTHR43646:SF2">
    <property type="entry name" value="GLYCOSYLTRANSFERASE 2-LIKE DOMAIN-CONTAINING PROTEIN"/>
    <property type="match status" value="1"/>
</dbReference>
<evidence type="ECO:0000256" key="7">
    <source>
        <dbReference type="ARBA" id="ARBA00037281"/>
    </source>
</evidence>
<sequence length="374" mass="42712">MMKRLAKLLYPLLGASIASGYFMYNRQRLLQYNKKTTKKNYPSVSIIIPARDEEVRLPRLLTSLNQQSISPEIIVMNDGSKDNTRVVALSYGAKVIDVVEGDDARWYGKSFACYQGVQYATSDIFIFIDADVQLLDSHALESILQAYEKQSYRGLLSIQPYHLVKKAYEQFSALFNLMTVVGMNQFSSLSHHKQTLAFGPVTVMKKEDYVLTQGHKNAECHIIEGFALAQAFSKYNLPVSCYEGKGFVGFRMYEEGTKSLIQGWTKHFATGASGTEGTIMLMIMTWMMGITFSHILLLLSFVTKTVSKKWGGLSYFLYLIQFIRLHKRVGSFSIVFLIMNPLLFVVFVFVFINSYCQTHFTKKVRWKGRTFKIN</sequence>
<dbReference type="Pfam" id="PF00535">
    <property type="entry name" value="Glycos_transf_2"/>
    <property type="match status" value="1"/>
</dbReference>
<feature type="transmembrane region" description="Helical" evidence="11">
    <location>
        <begin position="310"/>
        <end position="326"/>
    </location>
</feature>
<keyword evidence="2" id="KW-1003">Cell membrane</keyword>
<evidence type="ECO:0000256" key="6">
    <source>
        <dbReference type="ARBA" id="ARBA00023136"/>
    </source>
</evidence>